<geneLocation type="plasmid" evidence="2 3">
    <name>unnamed1</name>
</geneLocation>
<feature type="compositionally biased region" description="Low complexity" evidence="1">
    <location>
        <begin position="414"/>
        <end position="423"/>
    </location>
</feature>
<feature type="compositionally biased region" description="Basic and acidic residues" evidence="1">
    <location>
        <begin position="156"/>
        <end position="181"/>
    </location>
</feature>
<name>A0ABZ1WM96_9ACTN</name>
<accession>A0ABZ1WM96</accession>
<reference evidence="2 3" key="1">
    <citation type="submission" date="2022-10" db="EMBL/GenBank/DDBJ databases">
        <title>The complete genomes of actinobacterial strains from the NBC collection.</title>
        <authorList>
            <person name="Joergensen T.S."/>
            <person name="Alvarez Arevalo M."/>
            <person name="Sterndorff E.B."/>
            <person name="Faurdal D."/>
            <person name="Vuksanovic O."/>
            <person name="Mourched A.-S."/>
            <person name="Charusanti P."/>
            <person name="Shaw S."/>
            <person name="Blin K."/>
            <person name="Weber T."/>
        </authorList>
    </citation>
    <scope>NUCLEOTIDE SEQUENCE [LARGE SCALE GENOMIC DNA]</scope>
    <source>
        <strain evidence="2 3">NBC_01247</strain>
        <plasmid evidence="2 3">unnamed1</plasmid>
    </source>
</reference>
<feature type="region of interest" description="Disordered" evidence="1">
    <location>
        <begin position="353"/>
        <end position="378"/>
    </location>
</feature>
<sequence length="438" mass="45694">MTAEQGGEQLAELEGPGGDGLYGAYLLDWIAVCDDLQDGDTRGYWTLRALVYEHRGVINRVRVLTMADMCQLITGPNKKPSSLTRVRGMLGRLSAVGLVSTPAGGPIKTSSRGSALGKPLRIKIHDRPCNGYVPHWKNIDDKLKAIQPQATQAARKAAEQEAAKALEARAKRAGRNSDPHPTEAPTGRNSDPLGRNSDPLGRNSDPHPASDQQVRDPYSFPWSPSFSLLTPAAGVPDGTAAPAAAVTDTDERENAAPQNDNNPASPEPVGIGDTAAPVPAQRVDGAPTEPTGVEQVLAAYEQALGGPALDGTRAKLLAAAEGLLAVRPLWWVVDRARELPQWGDDLKLHAGKSKVPFTKPKPAARPQGVPPVDPTRKRAPMPAHIAALRASARAGQSVAPAAGPAVRPAPAPGPSAGDPVSGSADVNALLAGLASPNI</sequence>
<evidence type="ECO:0000256" key="1">
    <source>
        <dbReference type="SAM" id="MobiDB-lite"/>
    </source>
</evidence>
<protein>
    <submittedName>
        <fullName evidence="2">Uncharacterized protein</fullName>
    </submittedName>
</protein>
<keyword evidence="2" id="KW-0614">Plasmid</keyword>
<gene>
    <name evidence="2" type="ORF">OG469_41265</name>
</gene>
<dbReference type="Proteomes" id="UP001432014">
    <property type="component" value="Plasmid unnamed1"/>
</dbReference>
<organism evidence="2 3">
    <name type="scientific">Kitasatospora herbaricolor</name>
    <dbReference type="NCBI Taxonomy" id="68217"/>
    <lineage>
        <taxon>Bacteria</taxon>
        <taxon>Bacillati</taxon>
        <taxon>Actinomycetota</taxon>
        <taxon>Actinomycetes</taxon>
        <taxon>Kitasatosporales</taxon>
        <taxon>Streptomycetaceae</taxon>
        <taxon>Kitasatospora</taxon>
    </lineage>
</organism>
<evidence type="ECO:0000313" key="3">
    <source>
        <dbReference type="Proteomes" id="UP001432014"/>
    </source>
</evidence>
<feature type="region of interest" description="Disordered" evidence="1">
    <location>
        <begin position="392"/>
        <end position="423"/>
    </location>
</feature>
<dbReference type="EMBL" id="CP108483">
    <property type="protein sequence ID" value="WUS61914.1"/>
    <property type="molecule type" value="Genomic_DNA"/>
</dbReference>
<keyword evidence="3" id="KW-1185">Reference proteome</keyword>
<feature type="region of interest" description="Disordered" evidence="1">
    <location>
        <begin position="150"/>
        <end position="288"/>
    </location>
</feature>
<dbReference type="RefSeq" id="WP_329501470.1">
    <property type="nucleotide sequence ID" value="NZ_CP108461.1"/>
</dbReference>
<proteinExistence type="predicted"/>
<feature type="compositionally biased region" description="Low complexity" evidence="1">
    <location>
        <begin position="230"/>
        <end position="247"/>
    </location>
</feature>
<evidence type="ECO:0000313" key="2">
    <source>
        <dbReference type="EMBL" id="WUS61914.1"/>
    </source>
</evidence>
<feature type="compositionally biased region" description="Low complexity" evidence="1">
    <location>
        <begin position="392"/>
        <end position="406"/>
    </location>
</feature>